<protein>
    <submittedName>
        <fullName evidence="1">Uncharacterized protein</fullName>
    </submittedName>
</protein>
<evidence type="ECO:0000313" key="2">
    <source>
        <dbReference type="Proteomes" id="UP000684084"/>
    </source>
</evidence>
<dbReference type="Proteomes" id="UP000684084">
    <property type="component" value="Unassembled WGS sequence"/>
</dbReference>
<dbReference type="OrthoDB" id="10306676at2759"/>
<sequence length="76" mass="8684">MNYSWRSNEIIILHTPKPAKIDKNRSAVQCQQPSPASALIFSLSIRKLNRLKCHDMRMDCMVIGITKGLAFTRIII</sequence>
<accession>A0A916E5P6</accession>
<dbReference type="AlphaFoldDB" id="A0A916E5P6"/>
<proteinExistence type="predicted"/>
<comment type="caution">
    <text evidence="1">The sequence shown here is derived from an EMBL/GenBank/DDBJ whole genome shotgun (WGS) entry which is preliminary data.</text>
</comment>
<dbReference type="EMBL" id="CAGKOT010000017">
    <property type="protein sequence ID" value="CAB5362621.1"/>
    <property type="molecule type" value="Genomic_DNA"/>
</dbReference>
<evidence type="ECO:0000313" key="1">
    <source>
        <dbReference type="EMBL" id="CAB5362621.1"/>
    </source>
</evidence>
<organism evidence="1 2">
    <name type="scientific">Rhizophagus irregularis</name>
    <dbReference type="NCBI Taxonomy" id="588596"/>
    <lineage>
        <taxon>Eukaryota</taxon>
        <taxon>Fungi</taxon>
        <taxon>Fungi incertae sedis</taxon>
        <taxon>Mucoromycota</taxon>
        <taxon>Glomeromycotina</taxon>
        <taxon>Glomeromycetes</taxon>
        <taxon>Glomerales</taxon>
        <taxon>Glomeraceae</taxon>
        <taxon>Rhizophagus</taxon>
    </lineage>
</organism>
<name>A0A916E5P6_9GLOM</name>
<gene>
    <name evidence="1" type="ORF">CHRIB12_LOCUS9213</name>
</gene>
<reference evidence="1" key="1">
    <citation type="submission" date="2020-05" db="EMBL/GenBank/DDBJ databases">
        <authorList>
            <person name="Rincon C."/>
            <person name="Sanders R I."/>
            <person name="Robbins C."/>
            <person name="Chaturvedi A."/>
        </authorList>
    </citation>
    <scope>NUCLEOTIDE SEQUENCE</scope>
    <source>
        <strain evidence="1">CHB12</strain>
    </source>
</reference>